<evidence type="ECO:0000313" key="13">
    <source>
        <dbReference type="EMBL" id="SDC28707.1"/>
    </source>
</evidence>
<comment type="catalytic activity">
    <reaction evidence="9 10 12">
        <text>L-threonyl-[protein] + FAD = FMN-L-threonyl-[protein] + AMP + H(+)</text>
        <dbReference type="Rhea" id="RHEA:36847"/>
        <dbReference type="Rhea" id="RHEA-COMP:11060"/>
        <dbReference type="Rhea" id="RHEA-COMP:11061"/>
        <dbReference type="ChEBI" id="CHEBI:15378"/>
        <dbReference type="ChEBI" id="CHEBI:30013"/>
        <dbReference type="ChEBI" id="CHEBI:57692"/>
        <dbReference type="ChEBI" id="CHEBI:74257"/>
        <dbReference type="ChEBI" id="CHEBI:456215"/>
        <dbReference type="EC" id="2.7.1.180"/>
    </reaction>
</comment>
<dbReference type="InterPro" id="IPR003374">
    <property type="entry name" value="ApbE-like_sf"/>
</dbReference>
<dbReference type="Gene3D" id="3.10.520.10">
    <property type="entry name" value="ApbE-like domains"/>
    <property type="match status" value="1"/>
</dbReference>
<gene>
    <name evidence="13" type="ORF">SAMN05216323_102429</name>
</gene>
<dbReference type="AlphaFoldDB" id="A0A1G6KCQ4"/>
<dbReference type="RefSeq" id="WP_092437717.1">
    <property type="nucleotide sequence ID" value="NZ_FMYP01000024.1"/>
</dbReference>
<keyword evidence="14" id="KW-1185">Reference proteome</keyword>
<dbReference type="Proteomes" id="UP000199452">
    <property type="component" value="Unassembled WGS sequence"/>
</dbReference>
<dbReference type="Pfam" id="PF02424">
    <property type="entry name" value="ApbE"/>
    <property type="match status" value="1"/>
</dbReference>
<dbReference type="EC" id="2.7.1.180" evidence="1 10"/>
<comment type="cofactor">
    <cofactor evidence="11">
        <name>Mg(2+)</name>
        <dbReference type="ChEBI" id="CHEBI:18420"/>
    </cofactor>
    <cofactor evidence="11">
        <name>Mn(2+)</name>
        <dbReference type="ChEBI" id="CHEBI:29035"/>
    </cofactor>
    <text evidence="11">Magnesium. Can also use manganese.</text>
</comment>
<dbReference type="SUPFAM" id="SSF143631">
    <property type="entry name" value="ApbE-like"/>
    <property type="match status" value="1"/>
</dbReference>
<comment type="similarity">
    <text evidence="10 12">Belongs to the ApbE family.</text>
</comment>
<dbReference type="EMBL" id="FMYP01000024">
    <property type="protein sequence ID" value="SDC28707.1"/>
    <property type="molecule type" value="Genomic_DNA"/>
</dbReference>
<evidence type="ECO:0000256" key="2">
    <source>
        <dbReference type="ARBA" id="ARBA00016337"/>
    </source>
</evidence>
<evidence type="ECO:0000256" key="7">
    <source>
        <dbReference type="ARBA" id="ARBA00022842"/>
    </source>
</evidence>
<accession>A0A1G6KCQ4</accession>
<evidence type="ECO:0000256" key="10">
    <source>
        <dbReference type="PIRNR" id="PIRNR006268"/>
    </source>
</evidence>
<protein>
    <recommendedName>
        <fullName evidence="2 10">FAD:protein FMN transferase</fullName>
        <ecNumber evidence="1 10">2.7.1.180</ecNumber>
    </recommendedName>
    <alternativeName>
        <fullName evidence="8 10">Flavin transferase</fullName>
    </alternativeName>
</protein>
<dbReference type="STRING" id="1640674.SAMN05216323_102429"/>
<dbReference type="GO" id="GO:0005886">
    <property type="term" value="C:plasma membrane"/>
    <property type="evidence" value="ECO:0007669"/>
    <property type="project" value="UniProtKB-SubCell"/>
</dbReference>
<dbReference type="PROSITE" id="PS51257">
    <property type="entry name" value="PROKAR_LIPOPROTEIN"/>
    <property type="match status" value="1"/>
</dbReference>
<evidence type="ECO:0000256" key="9">
    <source>
        <dbReference type="ARBA" id="ARBA00048540"/>
    </source>
</evidence>
<evidence type="ECO:0000256" key="6">
    <source>
        <dbReference type="ARBA" id="ARBA00022827"/>
    </source>
</evidence>
<evidence type="ECO:0000256" key="1">
    <source>
        <dbReference type="ARBA" id="ARBA00011955"/>
    </source>
</evidence>
<keyword evidence="12 13" id="KW-0449">Lipoprotein</keyword>
<evidence type="ECO:0000313" key="14">
    <source>
        <dbReference type="Proteomes" id="UP000199452"/>
    </source>
</evidence>
<keyword evidence="12" id="KW-0472">Membrane</keyword>
<dbReference type="PANTHER" id="PTHR30040:SF2">
    <property type="entry name" value="FAD:PROTEIN FMN TRANSFERASE"/>
    <property type="match status" value="1"/>
</dbReference>
<evidence type="ECO:0000256" key="5">
    <source>
        <dbReference type="ARBA" id="ARBA00022723"/>
    </source>
</evidence>
<proteinExistence type="inferred from homology"/>
<evidence type="ECO:0000256" key="11">
    <source>
        <dbReference type="PIRSR" id="PIRSR006268-2"/>
    </source>
</evidence>
<keyword evidence="4 10" id="KW-0808">Transferase</keyword>
<evidence type="ECO:0000256" key="12">
    <source>
        <dbReference type="RuleBase" id="RU363002"/>
    </source>
</evidence>
<dbReference type="PIRSF" id="PIRSF006268">
    <property type="entry name" value="ApbE"/>
    <property type="match status" value="1"/>
</dbReference>
<organism evidence="13 14">
    <name type="scientific">Williamwhitmania taraxaci</name>
    <dbReference type="NCBI Taxonomy" id="1640674"/>
    <lineage>
        <taxon>Bacteria</taxon>
        <taxon>Pseudomonadati</taxon>
        <taxon>Bacteroidota</taxon>
        <taxon>Bacteroidia</taxon>
        <taxon>Bacteroidales</taxon>
        <taxon>Williamwhitmaniaceae</taxon>
        <taxon>Williamwhitmania</taxon>
    </lineage>
</organism>
<dbReference type="InterPro" id="IPR024932">
    <property type="entry name" value="ApbE"/>
</dbReference>
<feature type="binding site" evidence="11">
    <location>
        <position position="284"/>
    </location>
    <ligand>
        <name>Mg(2+)</name>
        <dbReference type="ChEBI" id="CHEBI:18420"/>
    </ligand>
</feature>
<keyword evidence="5 10" id="KW-0479">Metal-binding</keyword>
<evidence type="ECO:0000256" key="8">
    <source>
        <dbReference type="ARBA" id="ARBA00031306"/>
    </source>
</evidence>
<evidence type="ECO:0000256" key="3">
    <source>
        <dbReference type="ARBA" id="ARBA00022630"/>
    </source>
</evidence>
<comment type="function">
    <text evidence="12">Flavin transferase that catalyzes the transfer of the FMN moiety of FAD and its covalent binding to the hydroxyl group of a threonine residue in a target flavoprotein.</text>
</comment>
<reference evidence="13 14" key="1">
    <citation type="submission" date="2016-09" db="EMBL/GenBank/DDBJ databases">
        <authorList>
            <person name="Capua I."/>
            <person name="De Benedictis P."/>
            <person name="Joannis T."/>
            <person name="Lombin L.H."/>
            <person name="Cattoli G."/>
        </authorList>
    </citation>
    <scope>NUCLEOTIDE SEQUENCE [LARGE SCALE GENOMIC DNA]</scope>
    <source>
        <strain evidence="13 14">A7P-90m</strain>
    </source>
</reference>
<comment type="subcellular location">
    <subcellularLocation>
        <location evidence="12">Cell inner membrane</location>
        <topology evidence="12">Lipid-anchor</topology>
        <orientation evidence="12">Periplasmic side</orientation>
    </subcellularLocation>
</comment>
<sequence length="333" mass="36642">MKRFIMLAAIGLTLFSCQQPKHYISINGFAQGTTYSITYQADSNFNYQREIDSLLADFDTSCSIYNANSIVSRINSNDTTVRADKHFTAVFNLSRMVWEKSNGAFDITIGPLAEAWGFGFKNKVKLDSAMVDSLKALVGMEKIRLENGSLIKADPRMFINLNAVAQGYSSDVVAEFLESKQIMNYMVEIGGEIRTNGLNSKGKEWVIGVDKPVDNAIPGETFQFLLALSGKSVATSGNYRKFYEENGVKYAHTIDPKSGFPVRHTLLCATVIADDCGTADAFATAFMVVGIDKARDMISTLKGVDAIFVYTDAQGVYKTLATEGAKKFIIEED</sequence>
<feature type="binding site" evidence="11">
    <location>
        <position position="280"/>
    </location>
    <ligand>
        <name>Mg(2+)</name>
        <dbReference type="ChEBI" id="CHEBI:18420"/>
    </ligand>
</feature>
<keyword evidence="3 10" id="KW-0285">Flavoprotein</keyword>
<keyword evidence="12" id="KW-1003">Cell membrane</keyword>
<dbReference type="GO" id="GO:0016740">
    <property type="term" value="F:transferase activity"/>
    <property type="evidence" value="ECO:0007669"/>
    <property type="project" value="UniProtKB-UniRule"/>
</dbReference>
<feature type="binding site" evidence="11">
    <location>
        <position position="163"/>
    </location>
    <ligand>
        <name>Mg(2+)</name>
        <dbReference type="ChEBI" id="CHEBI:18420"/>
    </ligand>
</feature>
<keyword evidence="12" id="KW-0997">Cell inner membrane</keyword>
<dbReference type="GO" id="GO:0046872">
    <property type="term" value="F:metal ion binding"/>
    <property type="evidence" value="ECO:0007669"/>
    <property type="project" value="UniProtKB-UniRule"/>
</dbReference>
<dbReference type="PANTHER" id="PTHR30040">
    <property type="entry name" value="THIAMINE BIOSYNTHESIS LIPOPROTEIN APBE"/>
    <property type="match status" value="1"/>
</dbReference>
<name>A0A1G6KCQ4_9BACT</name>
<evidence type="ECO:0000256" key="4">
    <source>
        <dbReference type="ARBA" id="ARBA00022679"/>
    </source>
</evidence>
<keyword evidence="7 10" id="KW-0460">Magnesium</keyword>
<dbReference type="OrthoDB" id="9778595at2"/>
<keyword evidence="6 10" id="KW-0274">FAD</keyword>